<proteinExistence type="predicted"/>
<dbReference type="Pfam" id="PF13527">
    <property type="entry name" value="Acetyltransf_9"/>
    <property type="match status" value="1"/>
</dbReference>
<accession>A0A1T4Z5N5</accession>
<evidence type="ECO:0000259" key="1">
    <source>
        <dbReference type="PROSITE" id="PS51186"/>
    </source>
</evidence>
<dbReference type="OrthoDB" id="3498897at2"/>
<evidence type="ECO:0000313" key="3">
    <source>
        <dbReference type="Proteomes" id="UP000191040"/>
    </source>
</evidence>
<dbReference type="GO" id="GO:0034069">
    <property type="term" value="F:aminoglycoside N-acetyltransferase activity"/>
    <property type="evidence" value="ECO:0007669"/>
    <property type="project" value="TreeGrafter"/>
</dbReference>
<dbReference type="GO" id="GO:0030649">
    <property type="term" value="P:aminoglycoside antibiotic catabolic process"/>
    <property type="evidence" value="ECO:0007669"/>
    <property type="project" value="TreeGrafter"/>
</dbReference>
<dbReference type="STRING" id="1736691.SAMN06295964_2608"/>
<dbReference type="PANTHER" id="PTHR37817">
    <property type="entry name" value="N-ACETYLTRANSFERASE EIS"/>
    <property type="match status" value="1"/>
</dbReference>
<dbReference type="PROSITE" id="PS51186">
    <property type="entry name" value="GNAT"/>
    <property type="match status" value="1"/>
</dbReference>
<dbReference type="EMBL" id="LT796768">
    <property type="protein sequence ID" value="SKB09309.1"/>
    <property type="molecule type" value="Genomic_DNA"/>
</dbReference>
<keyword evidence="3" id="KW-1185">Reference proteome</keyword>
<dbReference type="CDD" id="cd04301">
    <property type="entry name" value="NAT_SF"/>
    <property type="match status" value="1"/>
</dbReference>
<dbReference type="InterPro" id="IPR016181">
    <property type="entry name" value="Acyl_CoA_acyltransferase"/>
</dbReference>
<dbReference type="InterPro" id="IPR051554">
    <property type="entry name" value="Acetyltransferase_Eis"/>
</dbReference>
<dbReference type="SUPFAM" id="SSF55729">
    <property type="entry name" value="Acyl-CoA N-acyltransferases (Nat)"/>
    <property type="match status" value="1"/>
</dbReference>
<dbReference type="Proteomes" id="UP000191040">
    <property type="component" value="Chromosome I"/>
</dbReference>
<protein>
    <submittedName>
        <fullName evidence="2">Acetyltransferase (GNAT) domain-containing protein</fullName>
    </submittedName>
</protein>
<dbReference type="Gene3D" id="3.40.630.30">
    <property type="match status" value="2"/>
</dbReference>
<reference evidence="3" key="1">
    <citation type="submission" date="2017-02" db="EMBL/GenBank/DDBJ databases">
        <authorList>
            <person name="Varghese N."/>
            <person name="Submissions S."/>
        </authorList>
    </citation>
    <scope>NUCLEOTIDE SEQUENCE [LARGE SCALE GENOMIC DNA]</scope>
    <source>
        <strain evidence="3">9H-4</strain>
    </source>
</reference>
<name>A0A1T4Z5N5_9ACTN</name>
<gene>
    <name evidence="2" type="ORF">SAMN06295964_2608</name>
</gene>
<dbReference type="PANTHER" id="PTHR37817:SF1">
    <property type="entry name" value="N-ACETYLTRANSFERASE EIS"/>
    <property type="match status" value="1"/>
</dbReference>
<organism evidence="2 3">
    <name type="scientific">Aeromicrobium choanae</name>
    <dbReference type="NCBI Taxonomy" id="1736691"/>
    <lineage>
        <taxon>Bacteria</taxon>
        <taxon>Bacillati</taxon>
        <taxon>Actinomycetota</taxon>
        <taxon>Actinomycetes</taxon>
        <taxon>Propionibacteriales</taxon>
        <taxon>Nocardioidaceae</taxon>
        <taxon>Aeromicrobium</taxon>
    </lineage>
</organism>
<sequence>MEIRRLTEDDRDALVAVRLPAFGTSTLGGDRVEHPAYERWGLFVDGRLAATTTRKPYASWFGGREVPTCGVGGVAIAPEFRGRGLLRPLMERLHDDARSQGDVVATLFASAPGIYASLGYRTVGAMDTIEVHASALHRFTRRRELRRATADDLPALKRIYTGWASRHDGPLTRTTVEFDDDAWLHDATGVTLALDEDGTALAYAAWNRSPGVGGDAHVEVEDLVWADEGSRDSLLWMFGTFSTVAPTVRFDTSGTELTSVLPEHRVLENRPYDLLVLESEAFEPPTGPVLIRDYF</sequence>
<keyword evidence="2" id="KW-0808">Transferase</keyword>
<evidence type="ECO:0000313" key="2">
    <source>
        <dbReference type="EMBL" id="SKB09309.1"/>
    </source>
</evidence>
<dbReference type="RefSeq" id="WP_078700556.1">
    <property type="nucleotide sequence ID" value="NZ_LT796768.1"/>
</dbReference>
<dbReference type="InterPro" id="IPR000182">
    <property type="entry name" value="GNAT_dom"/>
</dbReference>
<dbReference type="AlphaFoldDB" id="A0A1T4Z5N5"/>
<feature type="domain" description="N-acetyltransferase" evidence="1">
    <location>
        <begin position="1"/>
        <end position="142"/>
    </location>
</feature>